<gene>
    <name evidence="1" type="ORF">NLG97_g7490</name>
</gene>
<sequence>MVPSLNALSVELVDCVTSYLDFADISALRQASRAINSAVLATRYPRYFKTKGRLWLDTPSLQSFAALANTSELVCSLEALTLVSVLNPPSAEPDETSLHRSLLAEAFMLIKRRSKTGSLLSLTLSIAPRLEGTVLRSKYEKYYEAVARDWKHVWNLADEALATTMYALGESSLPVSQLLDLFSGIRGCSLYFHKFADIPARFPLALASLDGLKALKVSLSPPMKLSLQRLAPGETRLFTDDGQHVPHSGNVLEDTRRLLPVLTPSLESLDMHWYDLDDRSLETSALLLPDNSDAAIHGMPLKSCRLRGFKVGDVQLRDFLEKLRPASIELQHVGMVRGSWDTVLRYICSAESGIESFCLDDLLDADMQLLHFDAPGRPKFPYLGRGGGPNTLVRAGSDANQSVRYFTMTVRALGSPEVMRWKRDSLQNYGSRSGGYHFLVMNSLPRAVELDEEEPDPDEVCSGSGDDDSDSNEET</sequence>
<reference evidence="1" key="1">
    <citation type="submission" date="2022-07" db="EMBL/GenBank/DDBJ databases">
        <title>Genome Sequence of Lecanicillium saksenae.</title>
        <authorList>
            <person name="Buettner E."/>
        </authorList>
    </citation>
    <scope>NUCLEOTIDE SEQUENCE</scope>
    <source>
        <strain evidence="1">VT-O1</strain>
    </source>
</reference>
<organism evidence="1 2">
    <name type="scientific">Lecanicillium saksenae</name>
    <dbReference type="NCBI Taxonomy" id="468837"/>
    <lineage>
        <taxon>Eukaryota</taxon>
        <taxon>Fungi</taxon>
        <taxon>Dikarya</taxon>
        <taxon>Ascomycota</taxon>
        <taxon>Pezizomycotina</taxon>
        <taxon>Sordariomycetes</taxon>
        <taxon>Hypocreomycetidae</taxon>
        <taxon>Hypocreales</taxon>
        <taxon>Cordycipitaceae</taxon>
        <taxon>Lecanicillium</taxon>
    </lineage>
</organism>
<dbReference type="EMBL" id="JANAKD010001152">
    <property type="protein sequence ID" value="KAJ3482730.1"/>
    <property type="molecule type" value="Genomic_DNA"/>
</dbReference>
<accession>A0ACC1QM89</accession>
<proteinExistence type="predicted"/>
<comment type="caution">
    <text evidence="1">The sequence shown here is derived from an EMBL/GenBank/DDBJ whole genome shotgun (WGS) entry which is preliminary data.</text>
</comment>
<keyword evidence="2" id="KW-1185">Reference proteome</keyword>
<protein>
    <submittedName>
        <fullName evidence="1">Uncharacterized protein</fullName>
    </submittedName>
</protein>
<dbReference type="Proteomes" id="UP001148737">
    <property type="component" value="Unassembled WGS sequence"/>
</dbReference>
<name>A0ACC1QM89_9HYPO</name>
<evidence type="ECO:0000313" key="1">
    <source>
        <dbReference type="EMBL" id="KAJ3482730.1"/>
    </source>
</evidence>
<evidence type="ECO:0000313" key="2">
    <source>
        <dbReference type="Proteomes" id="UP001148737"/>
    </source>
</evidence>